<dbReference type="Gene3D" id="2.180.10.10">
    <property type="entry name" value="RHS repeat-associated core"/>
    <property type="match status" value="1"/>
</dbReference>
<keyword evidence="2" id="KW-1185">Reference proteome</keyword>
<protein>
    <submittedName>
        <fullName evidence="1">Uncharacterized protein</fullName>
    </submittedName>
</protein>
<dbReference type="OrthoDB" id="9816400at2"/>
<accession>V8C958</accession>
<reference evidence="1 2" key="1">
    <citation type="journal article" date="2014" name="Genome Announc.">
        <title>Draft genome sequences of six enterohepatic helicobacter species isolated from humans and one from rhesus macaques.</title>
        <authorList>
            <person name="Shen Z."/>
            <person name="Sheh A."/>
            <person name="Young S.K."/>
            <person name="Abouelliel A."/>
            <person name="Ward D.V."/>
            <person name="Earl A.M."/>
            <person name="Fox J.G."/>
        </authorList>
    </citation>
    <scope>NUCLEOTIDE SEQUENCE [LARGE SCALE GENOMIC DNA]</scope>
    <source>
        <strain evidence="1 2">MIT 99-5501</strain>
    </source>
</reference>
<dbReference type="PATRIC" id="fig|1357400.3.peg.874"/>
<gene>
    <name evidence="1" type="ORF">HMPREF2086_00640</name>
</gene>
<sequence length="282" mass="33001">MNKLLRLTLILFMWFNVLYADENDKLPLNLVNEYVYNFKGELSAIYLYDGDEILREKVFFYYDNKGILIKHIEFDEDTNKNGKLFAYEYSNGKLIKIYEAEERFTTSGIIKYEPIESAGKSWSAKKYEYNRYGNLVYQYLFINNSLIKKIKYEYENGKIIRGLYTSFRDSYYPDTLSVCAYDSEQNLVESKEYRVADGDLMFDAKHHYDGNRLSHTITRVILGDIKQIKGKIKYEYDSNGRLIRAFTYGGLAGIGCIVVNGSWLTIFKSLTEGIHSKKNKMP</sequence>
<dbReference type="HOGENOM" id="CLU_986154_0_0_7"/>
<organism evidence="1 2">
    <name type="scientific">Helicobacter macacae MIT 99-5501</name>
    <dbReference type="NCBI Taxonomy" id="1357400"/>
    <lineage>
        <taxon>Bacteria</taxon>
        <taxon>Pseudomonadati</taxon>
        <taxon>Campylobacterota</taxon>
        <taxon>Epsilonproteobacteria</taxon>
        <taxon>Campylobacterales</taxon>
        <taxon>Helicobacteraceae</taxon>
        <taxon>Helicobacter</taxon>
    </lineage>
</organism>
<dbReference type="Proteomes" id="UP000018731">
    <property type="component" value="Unassembled WGS sequence"/>
</dbReference>
<dbReference type="RefSeq" id="WP_023927365.1">
    <property type="nucleotide sequence ID" value="NZ_KI669454.1"/>
</dbReference>
<evidence type="ECO:0000313" key="1">
    <source>
        <dbReference type="EMBL" id="ETD23894.1"/>
    </source>
</evidence>
<evidence type="ECO:0000313" key="2">
    <source>
        <dbReference type="Proteomes" id="UP000018731"/>
    </source>
</evidence>
<comment type="caution">
    <text evidence="1">The sequence shown here is derived from an EMBL/GenBank/DDBJ whole genome shotgun (WGS) entry which is preliminary data.</text>
</comment>
<dbReference type="EMBL" id="AZJI01000004">
    <property type="protein sequence ID" value="ETD23894.1"/>
    <property type="molecule type" value="Genomic_DNA"/>
</dbReference>
<name>V8C958_9HELI</name>
<dbReference type="AlphaFoldDB" id="V8C958"/>
<proteinExistence type="predicted"/>